<dbReference type="GO" id="GO:0006508">
    <property type="term" value="P:proteolysis"/>
    <property type="evidence" value="ECO:0007669"/>
    <property type="project" value="UniProtKB-KW"/>
</dbReference>
<organism evidence="9 10">
    <name type="scientific">Methylovirgula ligni</name>
    <dbReference type="NCBI Taxonomy" id="569860"/>
    <lineage>
        <taxon>Bacteria</taxon>
        <taxon>Pseudomonadati</taxon>
        <taxon>Pseudomonadota</taxon>
        <taxon>Alphaproteobacteria</taxon>
        <taxon>Hyphomicrobiales</taxon>
        <taxon>Beijerinckiaceae</taxon>
        <taxon>Methylovirgula</taxon>
    </lineage>
</organism>
<keyword evidence="6 7" id="KW-0482">Metalloprotease</keyword>
<evidence type="ECO:0000259" key="8">
    <source>
        <dbReference type="Pfam" id="PF01432"/>
    </source>
</evidence>
<dbReference type="InterPro" id="IPR045090">
    <property type="entry name" value="Pept_M3A_M3B"/>
</dbReference>
<evidence type="ECO:0000256" key="3">
    <source>
        <dbReference type="ARBA" id="ARBA00022723"/>
    </source>
</evidence>
<dbReference type="InterPro" id="IPR034005">
    <property type="entry name" value="M3A_DCP"/>
</dbReference>
<comment type="cofactor">
    <cofactor evidence="7">
        <name>Zn(2+)</name>
        <dbReference type="ChEBI" id="CHEBI:29105"/>
    </cofactor>
    <text evidence="7">Binds 1 zinc ion.</text>
</comment>
<evidence type="ECO:0000313" key="9">
    <source>
        <dbReference type="EMBL" id="REF84583.1"/>
    </source>
</evidence>
<dbReference type="GO" id="GO:0004222">
    <property type="term" value="F:metalloendopeptidase activity"/>
    <property type="evidence" value="ECO:0007669"/>
    <property type="project" value="InterPro"/>
</dbReference>
<dbReference type="GO" id="GO:0004180">
    <property type="term" value="F:carboxypeptidase activity"/>
    <property type="evidence" value="ECO:0007669"/>
    <property type="project" value="TreeGrafter"/>
</dbReference>
<dbReference type="Gene3D" id="1.10.1370.40">
    <property type="match status" value="1"/>
</dbReference>
<keyword evidence="2 7" id="KW-0645">Protease</keyword>
<dbReference type="InterPro" id="IPR024079">
    <property type="entry name" value="MetalloPept_cat_dom_sf"/>
</dbReference>
<protein>
    <submittedName>
        <fullName evidence="9">Peptidyl-dipeptidase Dcp</fullName>
    </submittedName>
</protein>
<dbReference type="OrthoDB" id="9773538at2"/>
<evidence type="ECO:0000313" key="10">
    <source>
        <dbReference type="Proteomes" id="UP000256900"/>
    </source>
</evidence>
<dbReference type="PANTHER" id="PTHR43660:SF1">
    <property type="entry name" value="DIPEPTIDYL CARBOXYPEPTIDASE"/>
    <property type="match status" value="1"/>
</dbReference>
<dbReference type="InterPro" id="IPR024077">
    <property type="entry name" value="Neurolysin/TOP_dom2"/>
</dbReference>
<keyword evidence="5 7" id="KW-0862">Zinc</keyword>
<evidence type="ECO:0000256" key="7">
    <source>
        <dbReference type="RuleBase" id="RU003435"/>
    </source>
</evidence>
<dbReference type="GO" id="GO:0005829">
    <property type="term" value="C:cytosol"/>
    <property type="evidence" value="ECO:0007669"/>
    <property type="project" value="UniProtKB-ARBA"/>
</dbReference>
<comment type="caution">
    <text evidence="9">The sequence shown here is derived from an EMBL/GenBank/DDBJ whole genome shotgun (WGS) entry which is preliminary data.</text>
</comment>
<dbReference type="EMBL" id="QUMO01000004">
    <property type="protein sequence ID" value="REF84583.1"/>
    <property type="molecule type" value="Genomic_DNA"/>
</dbReference>
<evidence type="ECO:0000256" key="5">
    <source>
        <dbReference type="ARBA" id="ARBA00022833"/>
    </source>
</evidence>
<dbReference type="PANTHER" id="PTHR43660">
    <property type="entry name" value="DIPEPTIDYL CARBOXYPEPTIDASE"/>
    <property type="match status" value="1"/>
</dbReference>
<comment type="similarity">
    <text evidence="1 7">Belongs to the peptidase M3 family.</text>
</comment>
<evidence type="ECO:0000256" key="4">
    <source>
        <dbReference type="ARBA" id="ARBA00022801"/>
    </source>
</evidence>
<dbReference type="SUPFAM" id="SSF55486">
    <property type="entry name" value="Metalloproteases ('zincins'), catalytic domain"/>
    <property type="match status" value="1"/>
</dbReference>
<dbReference type="InterPro" id="IPR001567">
    <property type="entry name" value="Pept_M3A_M3B_dom"/>
</dbReference>
<feature type="domain" description="Peptidase M3A/M3B catalytic" evidence="8">
    <location>
        <begin position="231"/>
        <end position="679"/>
    </location>
</feature>
<proteinExistence type="inferred from homology"/>
<dbReference type="Proteomes" id="UP000256900">
    <property type="component" value="Unassembled WGS sequence"/>
</dbReference>
<dbReference type="Gene3D" id="3.40.390.10">
    <property type="entry name" value="Collagenase (Catalytic Domain)"/>
    <property type="match status" value="1"/>
</dbReference>
<keyword evidence="4 7" id="KW-0378">Hydrolase</keyword>
<evidence type="ECO:0000256" key="2">
    <source>
        <dbReference type="ARBA" id="ARBA00022670"/>
    </source>
</evidence>
<keyword evidence="3 7" id="KW-0479">Metal-binding</keyword>
<dbReference type="GO" id="GO:0046872">
    <property type="term" value="F:metal ion binding"/>
    <property type="evidence" value="ECO:0007669"/>
    <property type="project" value="UniProtKB-UniRule"/>
</dbReference>
<dbReference type="FunFam" id="3.40.390.10:FF:000009">
    <property type="entry name" value="Oligopeptidase A"/>
    <property type="match status" value="1"/>
</dbReference>
<accession>A0A3D9YSV0</accession>
<dbReference type="CDD" id="cd06456">
    <property type="entry name" value="M3A_DCP"/>
    <property type="match status" value="1"/>
</dbReference>
<sequence>MTHDTQNALLEDWTGPFDAPPFARVEAADFPPAFDAGFAAHRAEIAAIAANPAPPTFENTVGAFERSGKLLGRLSAIFFNLAGADTSEAIETIEREVAPRFAAHDAEIHLNDALFARFDTLWRARETLGLGAEELRALERHHITFRRAGAGQPPQVKARLAAIGERLAALGTQFSQNVLADENAFALILDEADLAGLPDWQRAAAAAAATERGHEGKFAITLARSSVEPFLQTAQRRDLREKIFRAWLARGENAGASDNRAIAAEMVKLRQEKARLLGYGSFAEFRLADQMAKSPAAAQNLLDEVWTRGRARALREQSVLQELVAVEGGNFTLQPWDWRYYAEKRRKAEFDLDEAAFKPYLPLEQMIEAAFYTAGQLFGLTFEEREDIALYHPDARAWAVRDREGRAIGLFIGDYFARASKHGGAWMGAYRDQERLDGEILPIIVNVLNFVKPAPGEACLLSFDDARTLFHEFGHALHGLLSDVTFPSLAGTNVASDFVEFPSQLYEHWFEQREILRRFARHHQTGVPMPEDLIDKVIAARQFNQGFQTVEYTASALVDLALHSTPASDDLDIVAFERDTLARLGMPEAVAMRHRLPHFTHVFAGDGYSSGYYSYLWSEVLDADGFAAFTEAGDIFAPEVAARLKQHVYAAGNRADPEAAYAAFRGRAASPEPLLKKRGLAEV</sequence>
<name>A0A3D9YSV0_9HYPH</name>
<gene>
    <name evidence="9" type="ORF">DES32_2693</name>
</gene>
<dbReference type="AlphaFoldDB" id="A0A3D9YSV0"/>
<dbReference type="Gene3D" id="1.10.1370.10">
    <property type="entry name" value="Neurolysin, domain 3"/>
    <property type="match status" value="1"/>
</dbReference>
<keyword evidence="10" id="KW-1185">Reference proteome</keyword>
<reference evidence="9 10" key="1">
    <citation type="submission" date="2018-08" db="EMBL/GenBank/DDBJ databases">
        <title>Genomic Encyclopedia of Type Strains, Phase IV (KMG-IV): sequencing the most valuable type-strain genomes for metagenomic binning, comparative biology and taxonomic classification.</title>
        <authorList>
            <person name="Goeker M."/>
        </authorList>
    </citation>
    <scope>NUCLEOTIDE SEQUENCE [LARGE SCALE GENOMIC DNA]</scope>
    <source>
        <strain evidence="9 10">BW863</strain>
    </source>
</reference>
<evidence type="ECO:0000256" key="1">
    <source>
        <dbReference type="ARBA" id="ARBA00006040"/>
    </source>
</evidence>
<dbReference type="RefSeq" id="WP_115837217.1">
    <property type="nucleotide sequence ID" value="NZ_CP025086.1"/>
</dbReference>
<dbReference type="Pfam" id="PF01432">
    <property type="entry name" value="Peptidase_M3"/>
    <property type="match status" value="1"/>
</dbReference>
<evidence type="ECO:0000256" key="6">
    <source>
        <dbReference type="ARBA" id="ARBA00023049"/>
    </source>
</evidence>